<accession>A0AAD2FFH7</accession>
<evidence type="ECO:0000313" key="3">
    <source>
        <dbReference type="Proteomes" id="UP001295423"/>
    </source>
</evidence>
<feature type="transmembrane region" description="Helical" evidence="1">
    <location>
        <begin position="98"/>
        <end position="116"/>
    </location>
</feature>
<organism evidence="2 3">
    <name type="scientific">Cylindrotheca closterium</name>
    <dbReference type="NCBI Taxonomy" id="2856"/>
    <lineage>
        <taxon>Eukaryota</taxon>
        <taxon>Sar</taxon>
        <taxon>Stramenopiles</taxon>
        <taxon>Ochrophyta</taxon>
        <taxon>Bacillariophyta</taxon>
        <taxon>Bacillariophyceae</taxon>
        <taxon>Bacillariophycidae</taxon>
        <taxon>Bacillariales</taxon>
        <taxon>Bacillariaceae</taxon>
        <taxon>Cylindrotheca</taxon>
    </lineage>
</organism>
<protein>
    <submittedName>
        <fullName evidence="2">Uncharacterized protein</fullName>
    </submittedName>
</protein>
<feature type="transmembrane region" description="Helical" evidence="1">
    <location>
        <begin position="12"/>
        <end position="33"/>
    </location>
</feature>
<keyword evidence="3" id="KW-1185">Reference proteome</keyword>
<gene>
    <name evidence="2" type="ORF">CYCCA115_LOCUS4186</name>
</gene>
<name>A0AAD2FFH7_9STRA</name>
<feature type="transmembrane region" description="Helical" evidence="1">
    <location>
        <begin position="122"/>
        <end position="139"/>
    </location>
</feature>
<evidence type="ECO:0000313" key="2">
    <source>
        <dbReference type="EMBL" id="CAJ1934850.1"/>
    </source>
</evidence>
<reference evidence="2" key="1">
    <citation type="submission" date="2023-08" db="EMBL/GenBank/DDBJ databases">
        <authorList>
            <person name="Audoor S."/>
            <person name="Bilcke G."/>
        </authorList>
    </citation>
    <scope>NUCLEOTIDE SEQUENCE</scope>
</reference>
<dbReference type="Proteomes" id="UP001295423">
    <property type="component" value="Unassembled WGS sequence"/>
</dbReference>
<comment type="caution">
    <text evidence="2">The sequence shown here is derived from an EMBL/GenBank/DDBJ whole genome shotgun (WGS) entry which is preliminary data.</text>
</comment>
<sequence>MSLSTTNLFVRNGLAVVGGLAVGSAINMGLITLNSKYLFPMPPDVSFDDEEKFGDYIKSLPPLAYTVVFCAHYGQAIVGGILASKLASSDGGEGSGDLCCYIVGGLTMIGSIMNTVALPVPAWTWLEIPVFPFLIYYTAKMASGKSDKKAE</sequence>
<keyword evidence="1" id="KW-1133">Transmembrane helix</keyword>
<feature type="transmembrane region" description="Helical" evidence="1">
    <location>
        <begin position="63"/>
        <end position="86"/>
    </location>
</feature>
<dbReference type="EMBL" id="CAKOGP040000402">
    <property type="protein sequence ID" value="CAJ1934850.1"/>
    <property type="molecule type" value="Genomic_DNA"/>
</dbReference>
<proteinExistence type="predicted"/>
<evidence type="ECO:0000256" key="1">
    <source>
        <dbReference type="SAM" id="Phobius"/>
    </source>
</evidence>
<keyword evidence="1" id="KW-0812">Transmembrane</keyword>
<dbReference type="AlphaFoldDB" id="A0AAD2FFH7"/>
<keyword evidence="1" id="KW-0472">Membrane</keyword>